<keyword evidence="9" id="KW-1185">Reference proteome</keyword>
<protein>
    <recommendedName>
        <fullName evidence="7">OmpA-like domain-containing protein</fullName>
    </recommendedName>
</protein>
<dbReference type="PROSITE" id="PS51257">
    <property type="entry name" value="PROKAR_LIPOPROTEIN"/>
    <property type="match status" value="1"/>
</dbReference>
<dbReference type="InterPro" id="IPR025511">
    <property type="entry name" value="DUF4398"/>
</dbReference>
<evidence type="ECO:0000256" key="4">
    <source>
        <dbReference type="PROSITE-ProRule" id="PRU00473"/>
    </source>
</evidence>
<dbReference type="PROSITE" id="PS51123">
    <property type="entry name" value="OMPA_2"/>
    <property type="match status" value="1"/>
</dbReference>
<dbReference type="GO" id="GO:0009279">
    <property type="term" value="C:cell outer membrane"/>
    <property type="evidence" value="ECO:0007669"/>
    <property type="project" value="UniProtKB-SubCell"/>
</dbReference>
<keyword evidence="2 4" id="KW-0472">Membrane</keyword>
<dbReference type="PROSITE" id="PS01068">
    <property type="entry name" value="OMPA_1"/>
    <property type="match status" value="1"/>
</dbReference>
<dbReference type="Proteomes" id="UP000241074">
    <property type="component" value="Chromosome"/>
</dbReference>
<dbReference type="SUPFAM" id="SSF103088">
    <property type="entry name" value="OmpA-like"/>
    <property type="match status" value="1"/>
</dbReference>
<dbReference type="OrthoDB" id="5955264at2"/>
<evidence type="ECO:0000256" key="1">
    <source>
        <dbReference type="ARBA" id="ARBA00004442"/>
    </source>
</evidence>
<dbReference type="PANTHER" id="PTHR30329:SF21">
    <property type="entry name" value="LIPOPROTEIN YIAD-RELATED"/>
    <property type="match status" value="1"/>
</dbReference>
<name>A0A2P1PTA0_9GAMM</name>
<evidence type="ECO:0000256" key="3">
    <source>
        <dbReference type="ARBA" id="ARBA00023237"/>
    </source>
</evidence>
<dbReference type="RefSeq" id="WP_106891972.1">
    <property type="nucleotide sequence ID" value="NZ_CP027860.1"/>
</dbReference>
<dbReference type="InterPro" id="IPR006665">
    <property type="entry name" value="OmpA-like"/>
</dbReference>
<keyword evidence="5" id="KW-0175">Coiled coil</keyword>
<evidence type="ECO:0000256" key="6">
    <source>
        <dbReference type="SAM" id="SignalP"/>
    </source>
</evidence>
<proteinExistence type="predicted"/>
<keyword evidence="6" id="KW-0732">Signal</keyword>
<organism evidence="8 9">
    <name type="scientific">Ahniella affigens</name>
    <dbReference type="NCBI Taxonomy" id="2021234"/>
    <lineage>
        <taxon>Bacteria</taxon>
        <taxon>Pseudomonadati</taxon>
        <taxon>Pseudomonadota</taxon>
        <taxon>Gammaproteobacteria</taxon>
        <taxon>Lysobacterales</taxon>
        <taxon>Rhodanobacteraceae</taxon>
        <taxon>Ahniella</taxon>
    </lineage>
</organism>
<dbReference type="KEGG" id="xba:C7S18_12955"/>
<accession>A0A2P1PTA0</accession>
<dbReference type="CDD" id="cd07185">
    <property type="entry name" value="OmpA_C-like"/>
    <property type="match status" value="1"/>
</dbReference>
<dbReference type="InterPro" id="IPR036737">
    <property type="entry name" value="OmpA-like_sf"/>
</dbReference>
<feature type="chain" id="PRO_5015191579" description="OmpA-like domain-containing protein" evidence="6">
    <location>
        <begin position="18"/>
        <end position="326"/>
    </location>
</feature>
<feature type="signal peptide" evidence="6">
    <location>
        <begin position="1"/>
        <end position="17"/>
    </location>
</feature>
<evidence type="ECO:0000313" key="9">
    <source>
        <dbReference type="Proteomes" id="UP000241074"/>
    </source>
</evidence>
<reference evidence="8 9" key="1">
    <citation type="submission" date="2018-03" db="EMBL/GenBank/DDBJ databases">
        <title>Ahniella affigens gen. nov., sp. nov., a gammaproteobacterium isolated from sandy soil near a stream.</title>
        <authorList>
            <person name="Ko Y."/>
            <person name="Kim J.-H."/>
        </authorList>
    </citation>
    <scope>NUCLEOTIDE SEQUENCE [LARGE SCALE GENOMIC DNA]</scope>
    <source>
        <strain evidence="8 9">D13</strain>
    </source>
</reference>
<dbReference type="AlphaFoldDB" id="A0A2P1PTA0"/>
<dbReference type="Pfam" id="PF00691">
    <property type="entry name" value="OmpA"/>
    <property type="match status" value="1"/>
</dbReference>
<comment type="subcellular location">
    <subcellularLocation>
        <location evidence="1">Cell outer membrane</location>
    </subcellularLocation>
</comment>
<dbReference type="EMBL" id="CP027860">
    <property type="protein sequence ID" value="AVP98052.1"/>
    <property type="molecule type" value="Genomic_DNA"/>
</dbReference>
<dbReference type="InterPro" id="IPR006690">
    <property type="entry name" value="OMPA-like_CS"/>
</dbReference>
<sequence>MKRLLLTLPLLLLAACASTPKRDLEHDRIASQLRQFEENTALSDLARSEIARVRESLRRMSETKDRDPEVRQHLSYIAERRLDIAKASAQAQAAENQLVDLQREHDQILVEASRRDAEVSRLEAEKLRVQSLARAEEVERALQEAEAARAETEQSQVALDAAQKEAEQARRLADAQAQEASLAKREAELAQAAADSLRIQMQSLKAKEESRGSVMTLGEAVFNPGQSELLPDALANLDKVVEFVNQDPTRRIRIEGHTDGRGSANLNQVLSQQRADAVSKALIERGVAAERLTAIGRGASVPVATNDSDDGRARNRRVEVILLAKQ</sequence>
<gene>
    <name evidence="8" type="ORF">C7S18_12955</name>
</gene>
<dbReference type="Gene3D" id="3.30.1330.60">
    <property type="entry name" value="OmpA-like domain"/>
    <property type="match status" value="1"/>
</dbReference>
<dbReference type="InterPro" id="IPR050330">
    <property type="entry name" value="Bact_OuterMem_StrucFunc"/>
</dbReference>
<keyword evidence="3" id="KW-0998">Cell outer membrane</keyword>
<reference evidence="8 9" key="2">
    <citation type="submission" date="2018-03" db="EMBL/GenBank/DDBJ databases">
        <authorList>
            <person name="Keele B.F."/>
        </authorList>
    </citation>
    <scope>NUCLEOTIDE SEQUENCE [LARGE SCALE GENOMIC DNA]</scope>
    <source>
        <strain evidence="8 9">D13</strain>
    </source>
</reference>
<evidence type="ECO:0000313" key="8">
    <source>
        <dbReference type="EMBL" id="AVP98052.1"/>
    </source>
</evidence>
<evidence type="ECO:0000256" key="2">
    <source>
        <dbReference type="ARBA" id="ARBA00023136"/>
    </source>
</evidence>
<evidence type="ECO:0000256" key="5">
    <source>
        <dbReference type="SAM" id="Coils"/>
    </source>
</evidence>
<feature type="coiled-coil region" evidence="5">
    <location>
        <begin position="77"/>
        <end position="207"/>
    </location>
</feature>
<dbReference type="InterPro" id="IPR006664">
    <property type="entry name" value="OMP_bac"/>
</dbReference>
<dbReference type="PANTHER" id="PTHR30329">
    <property type="entry name" value="STATOR ELEMENT OF FLAGELLAR MOTOR COMPLEX"/>
    <property type="match status" value="1"/>
</dbReference>
<evidence type="ECO:0000259" key="7">
    <source>
        <dbReference type="PROSITE" id="PS51123"/>
    </source>
</evidence>
<dbReference type="Pfam" id="PF14346">
    <property type="entry name" value="DUF4398"/>
    <property type="match status" value="1"/>
</dbReference>
<dbReference type="PRINTS" id="PR01021">
    <property type="entry name" value="OMPADOMAIN"/>
</dbReference>
<feature type="domain" description="OmpA-like" evidence="7">
    <location>
        <begin position="209"/>
        <end position="326"/>
    </location>
</feature>